<dbReference type="AlphaFoldDB" id="A0A8H5BZY5"/>
<keyword evidence="4" id="KW-0804">Transcription</keyword>
<dbReference type="GO" id="GO:0016592">
    <property type="term" value="C:mediator complex"/>
    <property type="evidence" value="ECO:0007669"/>
    <property type="project" value="InterPro"/>
</dbReference>
<name>A0A8H5BZY5_9AGAR</name>
<evidence type="ECO:0000256" key="4">
    <source>
        <dbReference type="RuleBase" id="RU364147"/>
    </source>
</evidence>
<sequence>MEKANNSANSANLADPVWATSRTAVQIYDLGEVEKSITRLLRLAASSVSLLTLPQTDEPGSKLPQGDERPEQFVMEVGEYFERLDTIQTSIRSALSHIRRSRIAPSAINAPPPGFVPPSLGIGLPNESSSGSINRGLQEEKVDRDAWKGILEGLTRLKAERDAERREEAEESNAMKE</sequence>
<protein>
    <recommendedName>
        <fullName evidence="4">Mediator of RNA polymerase II transcription subunit 11</fullName>
    </recommendedName>
    <alternativeName>
        <fullName evidence="4">Mediator complex subunit 11</fullName>
    </alternativeName>
</protein>
<dbReference type="GO" id="GO:0003712">
    <property type="term" value="F:transcription coregulator activity"/>
    <property type="evidence" value="ECO:0007669"/>
    <property type="project" value="InterPro"/>
</dbReference>
<evidence type="ECO:0000313" key="6">
    <source>
        <dbReference type="EMBL" id="KAF5332565.1"/>
    </source>
</evidence>
<accession>A0A8H5BZY5</accession>
<evidence type="ECO:0000313" key="7">
    <source>
        <dbReference type="Proteomes" id="UP000541558"/>
    </source>
</evidence>
<reference evidence="6 7" key="1">
    <citation type="journal article" date="2020" name="ISME J.">
        <title>Uncovering the hidden diversity of litter-decomposition mechanisms in mushroom-forming fungi.</title>
        <authorList>
            <person name="Floudas D."/>
            <person name="Bentzer J."/>
            <person name="Ahren D."/>
            <person name="Johansson T."/>
            <person name="Persson P."/>
            <person name="Tunlid A."/>
        </authorList>
    </citation>
    <scope>NUCLEOTIDE SEQUENCE [LARGE SCALE GENOMIC DNA]</scope>
    <source>
        <strain evidence="6 7">CBS 175.51</strain>
    </source>
</reference>
<keyword evidence="7" id="KW-1185">Reference proteome</keyword>
<comment type="subcellular location">
    <subcellularLocation>
        <location evidence="1 4">Nucleus</location>
    </subcellularLocation>
</comment>
<evidence type="ECO:0000256" key="5">
    <source>
        <dbReference type="SAM" id="MobiDB-lite"/>
    </source>
</evidence>
<evidence type="ECO:0000256" key="1">
    <source>
        <dbReference type="ARBA" id="ARBA00004123"/>
    </source>
</evidence>
<keyword evidence="4" id="KW-0805">Transcription regulation</keyword>
<proteinExistence type="inferred from homology"/>
<dbReference type="InterPro" id="IPR019404">
    <property type="entry name" value="Mediator_Med11"/>
</dbReference>
<comment type="similarity">
    <text evidence="2 4">Belongs to the Mediator complex subunit 11 family.</text>
</comment>
<dbReference type="EMBL" id="JAACJK010000110">
    <property type="protein sequence ID" value="KAF5332565.1"/>
    <property type="molecule type" value="Genomic_DNA"/>
</dbReference>
<gene>
    <name evidence="4" type="primary">MED11</name>
    <name evidence="6" type="ORF">D9611_005075</name>
</gene>
<evidence type="ECO:0000256" key="3">
    <source>
        <dbReference type="ARBA" id="ARBA00023242"/>
    </source>
</evidence>
<keyword evidence="4" id="KW-0010">Activator</keyword>
<dbReference type="Pfam" id="PF10280">
    <property type="entry name" value="Med11"/>
    <property type="match status" value="1"/>
</dbReference>
<dbReference type="Proteomes" id="UP000541558">
    <property type="component" value="Unassembled WGS sequence"/>
</dbReference>
<comment type="caution">
    <text evidence="6">The sequence shown here is derived from an EMBL/GenBank/DDBJ whole genome shotgun (WGS) entry which is preliminary data.</text>
</comment>
<evidence type="ECO:0000256" key="2">
    <source>
        <dbReference type="ARBA" id="ARBA00008186"/>
    </source>
</evidence>
<dbReference type="OrthoDB" id="3358442at2759"/>
<comment type="subunit">
    <text evidence="4">Component of the Mediator complex.</text>
</comment>
<feature type="region of interest" description="Disordered" evidence="5">
    <location>
        <begin position="157"/>
        <end position="177"/>
    </location>
</feature>
<comment type="function">
    <text evidence="4">Component of the Mediator complex, a coactivator involved in the regulated transcription of nearly all RNA polymerase II-dependent genes. Mediator functions as a bridge to convey information from gene-specific regulatory proteins to the basal RNA polymerase II transcription machinery. Mediator is recruited to promoters by direct interactions with regulatory proteins and serves as a scaffold for the assembly of a functional pre-initiation complex with RNA polymerase II and the general transcription factors.</text>
</comment>
<dbReference type="GO" id="GO:0006357">
    <property type="term" value="P:regulation of transcription by RNA polymerase II"/>
    <property type="evidence" value="ECO:0007669"/>
    <property type="project" value="InterPro"/>
</dbReference>
<organism evidence="6 7">
    <name type="scientific">Ephemerocybe angulata</name>
    <dbReference type="NCBI Taxonomy" id="980116"/>
    <lineage>
        <taxon>Eukaryota</taxon>
        <taxon>Fungi</taxon>
        <taxon>Dikarya</taxon>
        <taxon>Basidiomycota</taxon>
        <taxon>Agaricomycotina</taxon>
        <taxon>Agaricomycetes</taxon>
        <taxon>Agaricomycetidae</taxon>
        <taxon>Agaricales</taxon>
        <taxon>Agaricineae</taxon>
        <taxon>Psathyrellaceae</taxon>
        <taxon>Ephemerocybe</taxon>
    </lineage>
</organism>
<keyword evidence="3 4" id="KW-0539">Nucleus</keyword>